<protein>
    <submittedName>
        <fullName evidence="2">Uncharacterized protein</fullName>
    </submittedName>
</protein>
<gene>
    <name evidence="2" type="ORF">SAMN05216178_4004</name>
</gene>
<sequence length="176" mass="19728">MTDYTELKRLVDGCKESNCADAEDFGRRISDLYDYLDPETVAEMVAEIESLRGPHDWLAEDLIKELGDNAQAFQENSDHGDNDPFAIVLLAAASRIRRQEASIAQLKAENERLEGALEFKAIDAKTYKEASERFQAENKALRQALKPLLEHWSDLEPGESIYVDAARAALSKGEQP</sequence>
<accession>A0A1H4R221</accession>
<feature type="coiled-coil region" evidence="1">
    <location>
        <begin position="89"/>
        <end position="144"/>
    </location>
</feature>
<proteinExistence type="predicted"/>
<dbReference type="EMBL" id="FNTJ01000001">
    <property type="protein sequence ID" value="SEC25794.1"/>
    <property type="molecule type" value="Genomic_DNA"/>
</dbReference>
<dbReference type="AlphaFoldDB" id="A0A1H4R221"/>
<evidence type="ECO:0000256" key="1">
    <source>
        <dbReference type="SAM" id="Coils"/>
    </source>
</evidence>
<dbReference type="RefSeq" id="WP_092316383.1">
    <property type="nucleotide sequence ID" value="NZ_FNTJ01000001.1"/>
</dbReference>
<dbReference type="Proteomes" id="UP000198982">
    <property type="component" value="Unassembled WGS sequence"/>
</dbReference>
<evidence type="ECO:0000313" key="2">
    <source>
        <dbReference type="EMBL" id="SEC25794.1"/>
    </source>
</evidence>
<keyword evidence="1" id="KW-0175">Coiled coil</keyword>
<organism evidence="2 3">
    <name type="scientific">Pseudomonas saponiphila</name>
    <dbReference type="NCBI Taxonomy" id="556534"/>
    <lineage>
        <taxon>Bacteria</taxon>
        <taxon>Pseudomonadati</taxon>
        <taxon>Pseudomonadota</taxon>
        <taxon>Gammaproteobacteria</taxon>
        <taxon>Pseudomonadales</taxon>
        <taxon>Pseudomonadaceae</taxon>
        <taxon>Pseudomonas</taxon>
    </lineage>
</organism>
<name>A0A1H4R221_9PSED</name>
<keyword evidence="3" id="KW-1185">Reference proteome</keyword>
<evidence type="ECO:0000313" key="3">
    <source>
        <dbReference type="Proteomes" id="UP000198982"/>
    </source>
</evidence>
<reference evidence="3" key="1">
    <citation type="submission" date="2016-10" db="EMBL/GenBank/DDBJ databases">
        <authorList>
            <person name="Varghese N."/>
            <person name="Submissions S."/>
        </authorList>
    </citation>
    <scope>NUCLEOTIDE SEQUENCE [LARGE SCALE GENOMIC DNA]</scope>
    <source>
        <strain evidence="3">DSM 9751</strain>
    </source>
</reference>